<dbReference type="CDD" id="cd09023">
    <property type="entry name" value="Aldose_epim_Ec_c4013"/>
    <property type="match status" value="1"/>
</dbReference>
<reference evidence="1" key="1">
    <citation type="submission" date="2020-09" db="EMBL/GenBank/DDBJ databases">
        <title>A novel bacterium of genus Paenibacillus, isolated from South China Sea.</title>
        <authorList>
            <person name="Huang H."/>
            <person name="Mo K."/>
            <person name="Hu Y."/>
        </authorList>
    </citation>
    <scope>NUCLEOTIDE SEQUENCE</scope>
    <source>
        <strain evidence="1">IB182363</strain>
    </source>
</reference>
<keyword evidence="2" id="KW-1185">Reference proteome</keyword>
<dbReference type="GO" id="GO:0030246">
    <property type="term" value="F:carbohydrate binding"/>
    <property type="evidence" value="ECO:0007669"/>
    <property type="project" value="InterPro"/>
</dbReference>
<dbReference type="Proteomes" id="UP000639396">
    <property type="component" value="Unassembled WGS sequence"/>
</dbReference>
<dbReference type="InterPro" id="IPR027839">
    <property type="entry name" value="DUF4432"/>
</dbReference>
<comment type="caution">
    <text evidence="1">The sequence shown here is derived from an EMBL/GenBank/DDBJ whole genome shotgun (WGS) entry which is preliminary data.</text>
</comment>
<proteinExistence type="predicted"/>
<evidence type="ECO:0000313" key="1">
    <source>
        <dbReference type="EMBL" id="MBD2865636.1"/>
    </source>
</evidence>
<dbReference type="RefSeq" id="WP_190931259.1">
    <property type="nucleotide sequence ID" value="NZ_JACXJA010000045.1"/>
</dbReference>
<gene>
    <name evidence="1" type="ORF">IDH45_27000</name>
</gene>
<dbReference type="AlphaFoldDB" id="A0A927H1X2"/>
<dbReference type="Pfam" id="PF14486">
    <property type="entry name" value="DUF4432"/>
    <property type="match status" value="1"/>
</dbReference>
<dbReference type="Gene3D" id="2.70.98.10">
    <property type="match status" value="1"/>
</dbReference>
<dbReference type="EMBL" id="JACXJA010000045">
    <property type="protein sequence ID" value="MBD2865636.1"/>
    <property type="molecule type" value="Genomic_DNA"/>
</dbReference>
<name>A0A927H1X2_9BACL</name>
<accession>A0A927H1X2</accession>
<evidence type="ECO:0000313" key="2">
    <source>
        <dbReference type="Proteomes" id="UP000639396"/>
    </source>
</evidence>
<organism evidence="1 2">
    <name type="scientific">Paenibacillus oceani</name>
    <dbReference type="NCBI Taxonomy" id="2772510"/>
    <lineage>
        <taxon>Bacteria</taxon>
        <taxon>Bacillati</taxon>
        <taxon>Bacillota</taxon>
        <taxon>Bacilli</taxon>
        <taxon>Bacillales</taxon>
        <taxon>Paenibacillaceae</taxon>
        <taxon>Paenibacillus</taxon>
    </lineage>
</organism>
<dbReference type="InterPro" id="IPR014718">
    <property type="entry name" value="GH-type_carb-bd"/>
</dbReference>
<sequence length="350" mass="38972">MRLYNRDWTRREIEERVGRIDQIGGIQRVRGAEGVEDGVELVRIRTGAGLSFDVIPSRGLDIGMSEFGGVPVGWLAPGGVAHPAYYDAQGEEWLRTAAGGLLMTCGLMNVGNPSEDGGISYGLHGRVHHLPARHVGVEGSWDGDEYEMAVKGTVDETSIFGDHLRLTREIRSRLGENVIRIRDKVENVGYTRAAHMLLYHFNFGFPLMDEHTKIDFPEATLSPREADMQVDGYDSWQSPEKGYDERVYYHRNIRSEDRASVRIRNDRFPAPSGAALPISVELSWDAATLPNLIQWKMPGQGTHVLGLEPANCVVEGRAAERERGTLVFLEPGESRHYELELKVNPGVTAP</sequence>
<protein>
    <submittedName>
        <fullName evidence="1">Aldose 1-epimerase family protein</fullName>
    </submittedName>
</protein>